<dbReference type="EMBL" id="VDFQ02000001">
    <property type="protein sequence ID" value="KAA1425241.1"/>
    <property type="molecule type" value="Genomic_DNA"/>
</dbReference>
<dbReference type="Proteomes" id="UP000307768">
    <property type="component" value="Unassembled WGS sequence"/>
</dbReference>
<dbReference type="OrthoDB" id="122936at2"/>
<proteinExistence type="predicted"/>
<dbReference type="AlphaFoldDB" id="A0A5Q6S4Y8"/>
<sequence length="106" mass="11302">MSAHLIEVTSTDNVEGEAYDAGVSIIQEDTDVVGSGPRLHQHPYAETFVIHAGSALFTVAGEEVVGRAGHVLVVPANTPHKFSVLPGGYRATHIHASPTFVTEWLE</sequence>
<evidence type="ECO:0000313" key="2">
    <source>
        <dbReference type="EMBL" id="KAA1425241.1"/>
    </source>
</evidence>
<organism evidence="2 3">
    <name type="scientific">Mumia zhuanghuii</name>
    <dbReference type="NCBI Taxonomy" id="2585211"/>
    <lineage>
        <taxon>Bacteria</taxon>
        <taxon>Bacillati</taxon>
        <taxon>Actinomycetota</taxon>
        <taxon>Actinomycetes</taxon>
        <taxon>Propionibacteriales</taxon>
        <taxon>Nocardioidaceae</taxon>
        <taxon>Mumia</taxon>
    </lineage>
</organism>
<dbReference type="RefSeq" id="WP_149768416.1">
    <property type="nucleotide sequence ID" value="NZ_VDFQ02000001.1"/>
</dbReference>
<gene>
    <name evidence="2" type="ORF">FE697_005065</name>
</gene>
<dbReference type="InterPro" id="IPR011051">
    <property type="entry name" value="RmlC_Cupin_sf"/>
</dbReference>
<dbReference type="InterPro" id="IPR014710">
    <property type="entry name" value="RmlC-like_jellyroll"/>
</dbReference>
<dbReference type="Pfam" id="PF07883">
    <property type="entry name" value="Cupin_2"/>
    <property type="match status" value="1"/>
</dbReference>
<name>A0A5Q6S4Y8_9ACTN</name>
<reference evidence="2 3" key="1">
    <citation type="submission" date="2019-09" db="EMBL/GenBank/DDBJ databases">
        <title>Mumia zhuanghuii sp. nov. isolated from the intestinal contents of plateau pika (Ochotona curzoniae) in the Qinghai-Tibet plateau of China.</title>
        <authorList>
            <person name="Tian Z."/>
        </authorList>
    </citation>
    <scope>NUCLEOTIDE SEQUENCE [LARGE SCALE GENOMIC DNA]</scope>
    <source>
        <strain evidence="3">350</strain>
    </source>
</reference>
<feature type="domain" description="Cupin type-2" evidence="1">
    <location>
        <begin position="35"/>
        <end position="83"/>
    </location>
</feature>
<dbReference type="SUPFAM" id="SSF51182">
    <property type="entry name" value="RmlC-like cupins"/>
    <property type="match status" value="1"/>
</dbReference>
<accession>A0A5Q6S4Y8</accession>
<comment type="caution">
    <text evidence="2">The sequence shown here is derived from an EMBL/GenBank/DDBJ whole genome shotgun (WGS) entry which is preliminary data.</text>
</comment>
<dbReference type="Gene3D" id="2.60.120.10">
    <property type="entry name" value="Jelly Rolls"/>
    <property type="match status" value="1"/>
</dbReference>
<evidence type="ECO:0000313" key="3">
    <source>
        <dbReference type="Proteomes" id="UP000307768"/>
    </source>
</evidence>
<evidence type="ECO:0000259" key="1">
    <source>
        <dbReference type="Pfam" id="PF07883"/>
    </source>
</evidence>
<dbReference type="InterPro" id="IPR013096">
    <property type="entry name" value="Cupin_2"/>
</dbReference>
<protein>
    <submittedName>
        <fullName evidence="2">Cupin domain-containing protein</fullName>
    </submittedName>
</protein>